<dbReference type="InParanoid" id="K0KZF8"/>
<dbReference type="PANTHER" id="PTHR28037">
    <property type="entry name" value="ALCOHOL O-ACETYLTRANSFERASE 1-RELATED"/>
    <property type="match status" value="1"/>
</dbReference>
<sequence length="439" mass="51237">MVHGADEELWKLEAMNYHKNKLKVWSCFTVGSKLNNSVEKDVLLKSIHKLYCHRMKLRLNIFPNSKGKLITREINCWRDDFVEFYQFDESVFELSDFINNQHRQIFPFGVQNPLWKLIVINQRWLLFVVDHTLYDGTTVTLMNEELLYILNDQEITPEVNPDIKQFNALIRPGCLHLLSKVLETFSPDWIQPFVRYLVKPKTKYEGSKKGWVLNNGKTLTHQTYKYIISLDSKQFLKLKSILKTRNVQFTSFWVYLNILALSQLKNENIDISVPFNLRSLLLDEFQSYYGLLISHMQMNCKTQSNLKTIDWRYVKYINSLFTKPKLIKSAGIIGMLKYVCSKDLVLSCIPQPRKGVLEVSNLGLRIPKVTAVNPKFLIEEFIFSQPNDITGYYISNSIISTKNKTNITLDGVPEFGPYFKDFVQILESLLHNALDGLYD</sequence>
<dbReference type="SUPFAM" id="SSF52777">
    <property type="entry name" value="CoA-dependent acyltransferases"/>
    <property type="match status" value="1"/>
</dbReference>
<organism evidence="1 2">
    <name type="scientific">Wickerhamomyces ciferrii (strain ATCC 14091 / BCRC 22168 / CBS 111 / JCM 3599 / NBRC 0793 / NRRL Y-1031 F-60-10)</name>
    <name type="common">Yeast</name>
    <name type="synonym">Pichia ciferrii</name>
    <dbReference type="NCBI Taxonomy" id="1206466"/>
    <lineage>
        <taxon>Eukaryota</taxon>
        <taxon>Fungi</taxon>
        <taxon>Dikarya</taxon>
        <taxon>Ascomycota</taxon>
        <taxon>Saccharomycotina</taxon>
        <taxon>Saccharomycetes</taxon>
        <taxon>Phaffomycetales</taxon>
        <taxon>Wickerhamomycetaceae</taxon>
        <taxon>Wickerhamomyces</taxon>
    </lineage>
</organism>
<comment type="caution">
    <text evidence="1">The sequence shown here is derived from an EMBL/GenBank/DDBJ whole genome shotgun (WGS) entry which is preliminary data.</text>
</comment>
<dbReference type="Pfam" id="PF07247">
    <property type="entry name" value="AATase"/>
    <property type="match status" value="1"/>
</dbReference>
<evidence type="ECO:0008006" key="3">
    <source>
        <dbReference type="Google" id="ProtNLM"/>
    </source>
</evidence>
<dbReference type="Proteomes" id="UP000009328">
    <property type="component" value="Unassembled WGS sequence"/>
</dbReference>
<name>K0KZF8_WICCF</name>
<dbReference type="eggNOG" id="ENOG502RC91">
    <property type="taxonomic scope" value="Eukaryota"/>
</dbReference>
<accession>K0KZF8</accession>
<evidence type="ECO:0000313" key="1">
    <source>
        <dbReference type="EMBL" id="CCH46724.1"/>
    </source>
</evidence>
<gene>
    <name evidence="1" type="ORF">BN7_6321</name>
</gene>
<dbReference type="HOGENOM" id="CLU_624393_0_0_1"/>
<dbReference type="EMBL" id="CAIF01000264">
    <property type="protein sequence ID" value="CCH46724.1"/>
    <property type="molecule type" value="Genomic_DNA"/>
</dbReference>
<protein>
    <recommendedName>
        <fullName evidence="3">N-acetyltransferase SLI1</fullName>
    </recommendedName>
</protein>
<keyword evidence="2" id="KW-1185">Reference proteome</keyword>
<proteinExistence type="predicted"/>
<dbReference type="STRING" id="1206466.K0KZF8"/>
<dbReference type="PANTHER" id="PTHR28037:SF1">
    <property type="entry name" value="ALCOHOL O-ACETYLTRANSFERASE 1-RELATED"/>
    <property type="match status" value="1"/>
</dbReference>
<dbReference type="FunCoup" id="K0KZF8">
    <property type="interactions" value="13"/>
</dbReference>
<dbReference type="GO" id="GO:0008080">
    <property type="term" value="F:N-acetyltransferase activity"/>
    <property type="evidence" value="ECO:0007669"/>
    <property type="project" value="TreeGrafter"/>
</dbReference>
<evidence type="ECO:0000313" key="2">
    <source>
        <dbReference type="Proteomes" id="UP000009328"/>
    </source>
</evidence>
<dbReference type="InterPro" id="IPR052058">
    <property type="entry name" value="Alcohol_O-acetyltransferase"/>
</dbReference>
<dbReference type="AlphaFoldDB" id="K0KZF8"/>
<dbReference type="InterPro" id="IPR010828">
    <property type="entry name" value="Atf2/Sli1-like"/>
</dbReference>
<reference evidence="1 2" key="1">
    <citation type="journal article" date="2012" name="Eukaryot. Cell">
        <title>Draft genome sequence of Wickerhamomyces ciferrii NRRL Y-1031 F-60-10.</title>
        <authorList>
            <person name="Schneider J."/>
            <person name="Andrea H."/>
            <person name="Blom J."/>
            <person name="Jaenicke S."/>
            <person name="Ruckert C."/>
            <person name="Schorsch C."/>
            <person name="Szczepanowski R."/>
            <person name="Farwick M."/>
            <person name="Goesmann A."/>
            <person name="Puhler A."/>
            <person name="Schaffer S."/>
            <person name="Tauch A."/>
            <person name="Kohler T."/>
            <person name="Brinkrolf K."/>
        </authorList>
    </citation>
    <scope>NUCLEOTIDE SEQUENCE [LARGE SCALE GENOMIC DNA]</scope>
    <source>
        <strain evidence="2">ATCC 14091 / BCRC 22168 / CBS 111 / JCM 3599 / NBRC 0793 / NRRL Y-1031 F-60-10</strain>
    </source>
</reference>